<name>A0A9P6MFX1_9FUNG</name>
<dbReference type="Proteomes" id="UP000703661">
    <property type="component" value="Unassembled WGS sequence"/>
</dbReference>
<dbReference type="AlphaFoldDB" id="A0A9P6MFX1"/>
<gene>
    <name evidence="1" type="ORF">BGZ80_006959</name>
</gene>
<feature type="non-terminal residue" evidence="1">
    <location>
        <position position="198"/>
    </location>
</feature>
<reference evidence="1" key="1">
    <citation type="journal article" date="2020" name="Fungal Divers.">
        <title>Resolving the Mortierellaceae phylogeny through synthesis of multi-gene phylogenetics and phylogenomics.</title>
        <authorList>
            <person name="Vandepol N."/>
            <person name="Liber J."/>
            <person name="Desiro A."/>
            <person name="Na H."/>
            <person name="Kennedy M."/>
            <person name="Barry K."/>
            <person name="Grigoriev I.V."/>
            <person name="Miller A.N."/>
            <person name="O'Donnell K."/>
            <person name="Stajich J.E."/>
            <person name="Bonito G."/>
        </authorList>
    </citation>
    <scope>NUCLEOTIDE SEQUENCE</scope>
    <source>
        <strain evidence="1">NRRL 2769</strain>
    </source>
</reference>
<proteinExistence type="predicted"/>
<sequence length="198" mass="22030">YDPGYDNFFRIIKYLYSVSTSTGLVTSWPVPGNKGVHFAWTYDIDAQDSYSYAYNVSMDLKSRGIKGTINWQAKLVKDSYDIASFTAYYRNISRVEALGNMELASHSISHSPNLMEFATGTGKEIWDGTKYVEDNYFPFIGQCANAAAKGPWTTIVPNATSCDQIGALYYFTLAGSLFGETRVSKYILESISIVNATV</sequence>
<comment type="caution">
    <text evidence="1">The sequence shown here is derived from an EMBL/GenBank/DDBJ whole genome shotgun (WGS) entry which is preliminary data.</text>
</comment>
<dbReference type="EMBL" id="JAAAID010003489">
    <property type="protein sequence ID" value="KAF9997599.1"/>
    <property type="molecule type" value="Genomic_DNA"/>
</dbReference>
<evidence type="ECO:0000313" key="1">
    <source>
        <dbReference type="EMBL" id="KAF9997599.1"/>
    </source>
</evidence>
<accession>A0A9P6MFX1</accession>
<protein>
    <submittedName>
        <fullName evidence="1">Uncharacterized protein</fullName>
    </submittedName>
</protein>
<organism evidence="1 2">
    <name type="scientific">Entomortierella chlamydospora</name>
    <dbReference type="NCBI Taxonomy" id="101097"/>
    <lineage>
        <taxon>Eukaryota</taxon>
        <taxon>Fungi</taxon>
        <taxon>Fungi incertae sedis</taxon>
        <taxon>Mucoromycota</taxon>
        <taxon>Mortierellomycotina</taxon>
        <taxon>Mortierellomycetes</taxon>
        <taxon>Mortierellales</taxon>
        <taxon>Mortierellaceae</taxon>
        <taxon>Entomortierella</taxon>
    </lineage>
</organism>
<evidence type="ECO:0000313" key="2">
    <source>
        <dbReference type="Proteomes" id="UP000703661"/>
    </source>
</evidence>
<keyword evidence="2" id="KW-1185">Reference proteome</keyword>